<dbReference type="Proteomes" id="UP001501676">
    <property type="component" value="Unassembled WGS sequence"/>
</dbReference>
<dbReference type="SUPFAM" id="SSF51735">
    <property type="entry name" value="NAD(P)-binding Rossmann-fold domains"/>
    <property type="match status" value="1"/>
</dbReference>
<evidence type="ECO:0000256" key="2">
    <source>
        <dbReference type="ARBA" id="ARBA00005916"/>
    </source>
</evidence>
<proteinExistence type="inferred from homology"/>
<dbReference type="Gene3D" id="3.30.460.30">
    <property type="entry name" value="Glutamyl-tRNA reductase, N-terminal domain"/>
    <property type="match status" value="1"/>
</dbReference>
<keyword evidence="5 8" id="KW-0560">Oxidoreductase</keyword>
<dbReference type="PANTHER" id="PTHR43013">
    <property type="entry name" value="GLUTAMYL-TRNA REDUCTASE"/>
    <property type="match status" value="1"/>
</dbReference>
<dbReference type="RefSeq" id="WP_345732423.1">
    <property type="nucleotide sequence ID" value="NZ_BAAAYN010000048.1"/>
</dbReference>
<dbReference type="Gene3D" id="3.40.50.720">
    <property type="entry name" value="NAD(P)-binding Rossmann-like Domain"/>
    <property type="match status" value="1"/>
</dbReference>
<dbReference type="InterPro" id="IPR015896">
    <property type="entry name" value="4pyrrol_synth_GluRdtase_dimer"/>
</dbReference>
<dbReference type="HAMAP" id="MF_00087">
    <property type="entry name" value="Glu_tRNA_reductase"/>
    <property type="match status" value="1"/>
</dbReference>
<comment type="subunit">
    <text evidence="8">Homodimer.</text>
</comment>
<feature type="binding site" evidence="8">
    <location>
        <begin position="114"/>
        <end position="116"/>
    </location>
    <ligand>
        <name>substrate</name>
    </ligand>
</feature>
<evidence type="ECO:0000256" key="7">
    <source>
        <dbReference type="ARBA" id="ARBA00047464"/>
    </source>
</evidence>
<dbReference type="SUPFAM" id="SSF69742">
    <property type="entry name" value="Glutamyl tRNA-reductase catalytic, N-terminal domain"/>
    <property type="match status" value="1"/>
</dbReference>
<feature type="domain" description="Tetrapyrrole biosynthesis glutamyl-tRNA reductase dimerisation" evidence="10">
    <location>
        <begin position="321"/>
        <end position="419"/>
    </location>
</feature>
<dbReference type="InterPro" id="IPR018214">
    <property type="entry name" value="GluRdtase_CS"/>
</dbReference>
<dbReference type="PIRSF" id="PIRSF000445">
    <property type="entry name" value="4pyrrol_synth_GluRdtase"/>
    <property type="match status" value="1"/>
</dbReference>
<comment type="pathway">
    <text evidence="1 8 9">Porphyrin-containing compound metabolism; protoporphyrin-IX biosynthesis; 5-aminolevulinate from L-glutamyl-tRNA(Glu): step 1/2.</text>
</comment>
<evidence type="ECO:0000256" key="9">
    <source>
        <dbReference type="RuleBase" id="RU000584"/>
    </source>
</evidence>
<evidence type="ECO:0000256" key="5">
    <source>
        <dbReference type="ARBA" id="ARBA00023002"/>
    </source>
</evidence>
<organism evidence="13 14">
    <name type="scientific">Cryptosporangium minutisporangium</name>
    <dbReference type="NCBI Taxonomy" id="113569"/>
    <lineage>
        <taxon>Bacteria</taxon>
        <taxon>Bacillati</taxon>
        <taxon>Actinomycetota</taxon>
        <taxon>Actinomycetes</taxon>
        <taxon>Cryptosporangiales</taxon>
        <taxon>Cryptosporangiaceae</taxon>
        <taxon>Cryptosporangium</taxon>
    </lineage>
</organism>
<comment type="caution">
    <text evidence="13">The sequence shown here is derived from an EMBL/GenBank/DDBJ whole genome shotgun (WGS) entry which is preliminary data.</text>
</comment>
<evidence type="ECO:0000259" key="12">
    <source>
        <dbReference type="Pfam" id="PF05201"/>
    </source>
</evidence>
<comment type="function">
    <text evidence="8">Catalyzes the NADPH-dependent reduction of glutamyl-tRNA(Glu) to glutamate 1-semialdehyde (GSA).</text>
</comment>
<comment type="similarity">
    <text evidence="2 8 9">Belongs to the glutamyl-tRNA reductase family.</text>
</comment>
<keyword evidence="4 8" id="KW-0521">NADP</keyword>
<evidence type="ECO:0000313" key="14">
    <source>
        <dbReference type="Proteomes" id="UP001501676"/>
    </source>
</evidence>
<dbReference type="EC" id="1.2.1.70" evidence="3 8"/>
<dbReference type="NCBIfam" id="NF000744">
    <property type="entry name" value="PRK00045.1-3"/>
    <property type="match status" value="1"/>
</dbReference>
<dbReference type="NCBIfam" id="TIGR01035">
    <property type="entry name" value="hemA"/>
    <property type="match status" value="1"/>
</dbReference>
<feature type="domain" description="Quinate/shikimate 5-dehydrogenase/glutamyl-tRNA reductase" evidence="11">
    <location>
        <begin position="173"/>
        <end position="306"/>
    </location>
</feature>
<evidence type="ECO:0000256" key="4">
    <source>
        <dbReference type="ARBA" id="ARBA00022857"/>
    </source>
</evidence>
<dbReference type="Pfam" id="PF05201">
    <property type="entry name" value="GlutR_N"/>
    <property type="match status" value="1"/>
</dbReference>
<protein>
    <recommendedName>
        <fullName evidence="3 8">Glutamyl-tRNA reductase</fullName>
        <shortName evidence="8">GluTR</shortName>
        <ecNumber evidence="3 8">1.2.1.70</ecNumber>
    </recommendedName>
</protein>
<evidence type="ECO:0000313" key="13">
    <source>
        <dbReference type="EMBL" id="GAA3395459.1"/>
    </source>
</evidence>
<dbReference type="InterPro" id="IPR000343">
    <property type="entry name" value="4pyrrol_synth_GluRdtase"/>
</dbReference>
<name>A0ABP6T7U7_9ACTN</name>
<dbReference type="PANTHER" id="PTHR43013:SF1">
    <property type="entry name" value="GLUTAMYL-TRNA REDUCTASE"/>
    <property type="match status" value="1"/>
</dbReference>
<comment type="miscellaneous">
    <text evidence="8">During catalysis, the active site Cys acts as a nucleophile attacking the alpha-carbonyl group of tRNA-bound glutamate with the formation of a thioester intermediate between enzyme and glutamate, and the concomitant release of tRNA(Glu). The thioester intermediate is finally reduced by direct hydride transfer from NADPH, to form the product GSA.</text>
</comment>
<feature type="binding site" evidence="8">
    <location>
        <position position="120"/>
    </location>
    <ligand>
        <name>substrate</name>
    </ligand>
</feature>
<feature type="active site" description="Nucleophile" evidence="8">
    <location>
        <position position="50"/>
    </location>
</feature>
<dbReference type="InterPro" id="IPR006151">
    <property type="entry name" value="Shikm_DH/Glu-tRNA_Rdtase"/>
</dbReference>
<evidence type="ECO:0000256" key="3">
    <source>
        <dbReference type="ARBA" id="ARBA00012970"/>
    </source>
</evidence>
<evidence type="ECO:0000259" key="10">
    <source>
        <dbReference type="Pfam" id="PF00745"/>
    </source>
</evidence>
<dbReference type="InterPro" id="IPR036453">
    <property type="entry name" value="GluRdtase_dimer_dom_sf"/>
</dbReference>
<comment type="domain">
    <text evidence="8">Possesses an unusual extended V-shaped dimeric structure with each monomer consisting of three distinct domains arranged along a curved 'spinal' alpha-helix. The N-terminal catalytic domain specifically recognizes the glutamate moiety of the substrate. The second domain is the NADPH-binding domain, and the third C-terminal domain is responsible for dimerization.</text>
</comment>
<keyword evidence="14" id="KW-1185">Reference proteome</keyword>
<feature type="binding site" evidence="8">
    <location>
        <begin position="49"/>
        <end position="52"/>
    </location>
    <ligand>
        <name>substrate</name>
    </ligand>
</feature>
<dbReference type="SUPFAM" id="SSF69075">
    <property type="entry name" value="Glutamyl tRNA-reductase dimerization domain"/>
    <property type="match status" value="1"/>
</dbReference>
<accession>A0ABP6T7U7</accession>
<evidence type="ECO:0000256" key="8">
    <source>
        <dbReference type="HAMAP-Rule" id="MF_00087"/>
    </source>
</evidence>
<reference evidence="14" key="1">
    <citation type="journal article" date="2019" name="Int. J. Syst. Evol. Microbiol.">
        <title>The Global Catalogue of Microorganisms (GCM) 10K type strain sequencing project: providing services to taxonomists for standard genome sequencing and annotation.</title>
        <authorList>
            <consortium name="The Broad Institute Genomics Platform"/>
            <consortium name="The Broad Institute Genome Sequencing Center for Infectious Disease"/>
            <person name="Wu L."/>
            <person name="Ma J."/>
        </authorList>
    </citation>
    <scope>NUCLEOTIDE SEQUENCE [LARGE SCALE GENOMIC DNA]</scope>
    <source>
        <strain evidence="14">JCM 9458</strain>
    </source>
</reference>
<dbReference type="EMBL" id="BAAAYN010000048">
    <property type="protein sequence ID" value="GAA3395459.1"/>
    <property type="molecule type" value="Genomic_DNA"/>
</dbReference>
<comment type="catalytic activity">
    <reaction evidence="7 8 9">
        <text>(S)-4-amino-5-oxopentanoate + tRNA(Glu) + NADP(+) = L-glutamyl-tRNA(Glu) + NADPH + H(+)</text>
        <dbReference type="Rhea" id="RHEA:12344"/>
        <dbReference type="Rhea" id="RHEA-COMP:9663"/>
        <dbReference type="Rhea" id="RHEA-COMP:9680"/>
        <dbReference type="ChEBI" id="CHEBI:15378"/>
        <dbReference type="ChEBI" id="CHEBI:57501"/>
        <dbReference type="ChEBI" id="CHEBI:57783"/>
        <dbReference type="ChEBI" id="CHEBI:58349"/>
        <dbReference type="ChEBI" id="CHEBI:78442"/>
        <dbReference type="ChEBI" id="CHEBI:78520"/>
        <dbReference type="EC" id="1.2.1.70"/>
    </reaction>
</comment>
<dbReference type="InterPro" id="IPR036291">
    <property type="entry name" value="NAD(P)-bd_dom_sf"/>
</dbReference>
<dbReference type="InterPro" id="IPR015895">
    <property type="entry name" value="4pyrrol_synth_GluRdtase_N"/>
</dbReference>
<feature type="domain" description="Glutamyl-tRNA reductase N-terminal" evidence="12">
    <location>
        <begin position="6"/>
        <end position="156"/>
    </location>
</feature>
<feature type="binding site" evidence="8">
    <location>
        <position position="109"/>
    </location>
    <ligand>
        <name>substrate</name>
    </ligand>
</feature>
<feature type="site" description="Important for activity" evidence="8">
    <location>
        <position position="99"/>
    </location>
</feature>
<dbReference type="Pfam" id="PF01488">
    <property type="entry name" value="Shikimate_DH"/>
    <property type="match status" value="1"/>
</dbReference>
<evidence type="ECO:0000256" key="6">
    <source>
        <dbReference type="ARBA" id="ARBA00023244"/>
    </source>
</evidence>
<feature type="binding site" evidence="8">
    <location>
        <begin position="189"/>
        <end position="194"/>
    </location>
    <ligand>
        <name>NADP(+)</name>
        <dbReference type="ChEBI" id="CHEBI:58349"/>
    </ligand>
</feature>
<keyword evidence="6 8" id="KW-0627">Porphyrin biosynthesis</keyword>
<gene>
    <name evidence="8" type="primary">hemA</name>
    <name evidence="13" type="ORF">GCM10020369_68660</name>
</gene>
<evidence type="ECO:0000259" key="11">
    <source>
        <dbReference type="Pfam" id="PF01488"/>
    </source>
</evidence>
<dbReference type="PROSITE" id="PS00747">
    <property type="entry name" value="GLUTR"/>
    <property type="match status" value="1"/>
</dbReference>
<evidence type="ECO:0000256" key="1">
    <source>
        <dbReference type="ARBA" id="ARBA00005059"/>
    </source>
</evidence>
<dbReference type="InterPro" id="IPR036343">
    <property type="entry name" value="GluRdtase_N_sf"/>
</dbReference>
<dbReference type="Pfam" id="PF00745">
    <property type="entry name" value="GlutR_dimer"/>
    <property type="match status" value="1"/>
</dbReference>
<sequence>MSVVVVGLNHRTAPVRLLERASVPPAELGSVLAELISGAHVAEAVVLSTCNRVEVYAAVNTFHGALHEIGQVLSTRTGVHIAELADHLYVHYADAAVRHIFTVVSGLDSLVVGEPQILGQLRDAYNAADSHGAPGRMLHEVMQQALRVGKRVHTDTDIDHAGQSVVTAALRLGAERVGSLSGRRALVVGAGSLGALAAATLRRDGIGAITVLNRTPETAHRVAAGVGGRGGDLSEIRAALAEADVVVTATGATEAVLTYQDVSAAIEERGPDAPDLAILDLAVPRDTERAVDTLPGVVVLDIEALAAALAHEPASASVGAATSIVESEVEAFAAWQRSTEVAPTVVALRARADQVVAGELERLHTRLPDLDDASRREVEKTVRRVVSTLLHTPTVRMKELATAPGGDRYAAAVRELFLLDGHARPAAAVTVEPVGPESVVDGNPWIVRDSPVTENGVHR</sequence>
<dbReference type="CDD" id="cd05213">
    <property type="entry name" value="NAD_bind_Glutamyl_tRNA_reduct"/>
    <property type="match status" value="1"/>
</dbReference>